<dbReference type="Proteomes" id="UP000289718">
    <property type="component" value="Unassembled WGS sequence"/>
</dbReference>
<dbReference type="GO" id="GO:0046872">
    <property type="term" value="F:metal ion binding"/>
    <property type="evidence" value="ECO:0007669"/>
    <property type="project" value="UniProtKB-KW"/>
</dbReference>
<evidence type="ECO:0000256" key="3">
    <source>
        <dbReference type="ARBA" id="ARBA00023004"/>
    </source>
</evidence>
<name>A0A4Q1AZ32_9BACT</name>
<feature type="signal peptide" evidence="5">
    <location>
        <begin position="1"/>
        <end position="20"/>
    </location>
</feature>
<evidence type="ECO:0000256" key="1">
    <source>
        <dbReference type="ARBA" id="ARBA00022617"/>
    </source>
</evidence>
<keyword evidence="2 4" id="KW-0479">Metal-binding</keyword>
<dbReference type="EMBL" id="NXIE01000001">
    <property type="protein sequence ID" value="RXK14260.1"/>
    <property type="molecule type" value="Genomic_DNA"/>
</dbReference>
<dbReference type="SUPFAM" id="SSF46626">
    <property type="entry name" value="Cytochrome c"/>
    <property type="match status" value="1"/>
</dbReference>
<gene>
    <name evidence="8" type="ORF">CP965_02080</name>
</gene>
<evidence type="ECO:0000256" key="4">
    <source>
        <dbReference type="PROSITE-ProRule" id="PRU00433"/>
    </source>
</evidence>
<keyword evidence="5" id="KW-0732">Signal</keyword>
<dbReference type="GO" id="GO:0009055">
    <property type="term" value="F:electron transfer activity"/>
    <property type="evidence" value="ECO:0007669"/>
    <property type="project" value="InterPro"/>
</dbReference>
<dbReference type="PROSITE" id="PS51352">
    <property type="entry name" value="THIOREDOXIN_2"/>
    <property type="match status" value="1"/>
</dbReference>
<keyword evidence="9" id="KW-1185">Reference proteome</keyword>
<dbReference type="PROSITE" id="PS51007">
    <property type="entry name" value="CYTC"/>
    <property type="match status" value="1"/>
</dbReference>
<dbReference type="InterPro" id="IPR036909">
    <property type="entry name" value="Cyt_c-like_dom_sf"/>
</dbReference>
<dbReference type="InterPro" id="IPR013766">
    <property type="entry name" value="Thioredoxin_domain"/>
</dbReference>
<evidence type="ECO:0000313" key="9">
    <source>
        <dbReference type="Proteomes" id="UP000289718"/>
    </source>
</evidence>
<feature type="domain" description="Thioredoxin" evidence="7">
    <location>
        <begin position="145"/>
        <end position="266"/>
    </location>
</feature>
<evidence type="ECO:0000313" key="8">
    <source>
        <dbReference type="EMBL" id="RXK14260.1"/>
    </source>
</evidence>
<accession>A0A4Q1AZ32</accession>
<evidence type="ECO:0000259" key="6">
    <source>
        <dbReference type="PROSITE" id="PS51007"/>
    </source>
</evidence>
<keyword evidence="3 4" id="KW-0408">Iron</keyword>
<feature type="chain" id="PRO_5020623911" evidence="5">
    <location>
        <begin position="21"/>
        <end position="266"/>
    </location>
</feature>
<comment type="caution">
    <text evidence="8">The sequence shown here is derived from an EMBL/GenBank/DDBJ whole genome shotgun (WGS) entry which is preliminary data.</text>
</comment>
<dbReference type="GO" id="GO:0020037">
    <property type="term" value="F:heme binding"/>
    <property type="evidence" value="ECO:0007669"/>
    <property type="project" value="InterPro"/>
</dbReference>
<dbReference type="RefSeq" id="WP_129060371.1">
    <property type="nucleotide sequence ID" value="NZ_NXIE01000001.1"/>
</dbReference>
<dbReference type="SUPFAM" id="SSF52833">
    <property type="entry name" value="Thioredoxin-like"/>
    <property type="match status" value="1"/>
</dbReference>
<reference evidence="8 9" key="1">
    <citation type="submission" date="2017-09" db="EMBL/GenBank/DDBJ databases">
        <title>Genomics of the genus Arcobacter.</title>
        <authorList>
            <person name="Perez-Cataluna A."/>
            <person name="Figueras M.J."/>
            <person name="Salas-Masso N."/>
        </authorList>
    </citation>
    <scope>NUCLEOTIDE SEQUENCE [LARGE SCALE GENOMIC DNA]</scope>
    <source>
        <strain evidence="8 9">F156-34</strain>
    </source>
</reference>
<feature type="domain" description="Cytochrome c" evidence="6">
    <location>
        <begin position="20"/>
        <end position="142"/>
    </location>
</feature>
<organism evidence="8 9">
    <name type="scientific">Halarcobacter mediterraneus</name>
    <dbReference type="NCBI Taxonomy" id="2023153"/>
    <lineage>
        <taxon>Bacteria</taxon>
        <taxon>Pseudomonadati</taxon>
        <taxon>Campylobacterota</taxon>
        <taxon>Epsilonproteobacteria</taxon>
        <taxon>Campylobacterales</taxon>
        <taxon>Arcobacteraceae</taxon>
        <taxon>Halarcobacter</taxon>
    </lineage>
</organism>
<dbReference type="InterPro" id="IPR012336">
    <property type="entry name" value="Thioredoxin-like_fold"/>
</dbReference>
<sequence length="266" mass="31163">MIKKAFIVLFACFISTNLFADFKEGKKLFDQKCAQCHKGYISFKKLKENFYERNNTLLNLKTPTENMLAWAIMDSSRKIGDPNDEDMRTVEIEMYLKSYLANPDLNNSICDKSALKYYNKKEPIQISDEEAELLAQYFMGYKKDRLKNMPKPKKTLTKNIKEDRVLKKAQSEGKHIIVYATSKTCYFCKKMEKEVLSLDEIKNKMDEDYIFLKIDVDYESLPFNLKKHFKGMTPTFFVLTSAGELLNIYPGAWVKNDYLQILKENL</sequence>
<dbReference type="OrthoDB" id="5372481at2"/>
<proteinExistence type="predicted"/>
<dbReference type="InterPro" id="IPR009056">
    <property type="entry name" value="Cyt_c-like_dom"/>
</dbReference>
<evidence type="ECO:0000259" key="7">
    <source>
        <dbReference type="PROSITE" id="PS51352"/>
    </source>
</evidence>
<dbReference type="Gene3D" id="3.40.30.10">
    <property type="entry name" value="Glutaredoxin"/>
    <property type="match status" value="1"/>
</dbReference>
<evidence type="ECO:0000256" key="5">
    <source>
        <dbReference type="SAM" id="SignalP"/>
    </source>
</evidence>
<keyword evidence="1 4" id="KW-0349">Heme</keyword>
<evidence type="ECO:0000256" key="2">
    <source>
        <dbReference type="ARBA" id="ARBA00022723"/>
    </source>
</evidence>
<dbReference type="InterPro" id="IPR036249">
    <property type="entry name" value="Thioredoxin-like_sf"/>
</dbReference>
<dbReference type="Gene3D" id="1.10.760.10">
    <property type="entry name" value="Cytochrome c-like domain"/>
    <property type="match status" value="1"/>
</dbReference>
<dbReference type="Pfam" id="PF13098">
    <property type="entry name" value="Thioredoxin_2"/>
    <property type="match status" value="1"/>
</dbReference>
<dbReference type="AlphaFoldDB" id="A0A4Q1AZ32"/>
<protein>
    <submittedName>
        <fullName evidence="8">Thioredoxin family protein</fullName>
    </submittedName>
</protein>